<proteinExistence type="predicted"/>
<reference evidence="1" key="1">
    <citation type="journal article" date="2019" name="bioRxiv">
        <title>The Genome of the Zebra Mussel, Dreissena polymorpha: A Resource for Invasive Species Research.</title>
        <authorList>
            <person name="McCartney M.A."/>
            <person name="Auch B."/>
            <person name="Kono T."/>
            <person name="Mallez S."/>
            <person name="Zhang Y."/>
            <person name="Obille A."/>
            <person name="Becker A."/>
            <person name="Abrahante J.E."/>
            <person name="Garbe J."/>
            <person name="Badalamenti J.P."/>
            <person name="Herman A."/>
            <person name="Mangelson H."/>
            <person name="Liachko I."/>
            <person name="Sullivan S."/>
            <person name="Sone E.D."/>
            <person name="Koren S."/>
            <person name="Silverstein K.A.T."/>
            <person name="Beckman K.B."/>
            <person name="Gohl D.M."/>
        </authorList>
    </citation>
    <scope>NUCLEOTIDE SEQUENCE</scope>
    <source>
        <strain evidence="1">Duluth1</strain>
        <tissue evidence="1">Whole animal</tissue>
    </source>
</reference>
<keyword evidence="2" id="KW-1185">Reference proteome</keyword>
<dbReference type="EMBL" id="JAIWYP010000008">
    <property type="protein sequence ID" value="KAH3786029.1"/>
    <property type="molecule type" value="Genomic_DNA"/>
</dbReference>
<name>A0A9D4EUL6_DREPO</name>
<dbReference type="Gene3D" id="3.40.50.300">
    <property type="entry name" value="P-loop containing nucleotide triphosphate hydrolases"/>
    <property type="match status" value="1"/>
</dbReference>
<gene>
    <name evidence="1" type="ORF">DPMN_164129</name>
</gene>
<dbReference type="PANTHER" id="PTHR46312:SF2">
    <property type="entry name" value="NUCLEOTIDE-BINDING OLIGOMERIZATION DOMAIN-CONTAINING PROTEIN 2-LIKE"/>
    <property type="match status" value="1"/>
</dbReference>
<organism evidence="1 2">
    <name type="scientific">Dreissena polymorpha</name>
    <name type="common">Zebra mussel</name>
    <name type="synonym">Mytilus polymorpha</name>
    <dbReference type="NCBI Taxonomy" id="45954"/>
    <lineage>
        <taxon>Eukaryota</taxon>
        <taxon>Metazoa</taxon>
        <taxon>Spiralia</taxon>
        <taxon>Lophotrochozoa</taxon>
        <taxon>Mollusca</taxon>
        <taxon>Bivalvia</taxon>
        <taxon>Autobranchia</taxon>
        <taxon>Heteroconchia</taxon>
        <taxon>Euheterodonta</taxon>
        <taxon>Imparidentia</taxon>
        <taxon>Neoheterodontei</taxon>
        <taxon>Myida</taxon>
        <taxon>Dreissenoidea</taxon>
        <taxon>Dreissenidae</taxon>
        <taxon>Dreissena</taxon>
    </lineage>
</organism>
<dbReference type="PANTHER" id="PTHR46312">
    <property type="entry name" value="NACHT DOMAIN-CONTAINING PROTEIN"/>
    <property type="match status" value="1"/>
</dbReference>
<evidence type="ECO:0000313" key="1">
    <source>
        <dbReference type="EMBL" id="KAH3786029.1"/>
    </source>
</evidence>
<comment type="caution">
    <text evidence="1">The sequence shown here is derived from an EMBL/GenBank/DDBJ whole genome shotgun (WGS) entry which is preliminary data.</text>
</comment>
<sequence>MGTIVSKGNTDKKTIKEIVNTLHEEVKRVESEFAKRIELLHAKLSTMYANRDEVEIRIRNESAAAINEVMNELSAKVKKTEKELFRRIENNDDIVTSNENRDDLVRRITDELASAIKTMSSEFDAKIKCLENKIASKSIDGKDYNEMCNDFIGQLIHFYMKTQSCVSVSPMWTGNDKNIRDIFVQSKLIQVKLEQDGSWKKTDAPLDKYKKLLYTGDQLNSLVFMQGESGSGKSTFLSKLVLDWCEAMSPQTEGTTLHSQT</sequence>
<reference evidence="1" key="2">
    <citation type="submission" date="2020-11" db="EMBL/GenBank/DDBJ databases">
        <authorList>
            <person name="McCartney M.A."/>
            <person name="Auch B."/>
            <person name="Kono T."/>
            <person name="Mallez S."/>
            <person name="Becker A."/>
            <person name="Gohl D.M."/>
            <person name="Silverstein K.A.T."/>
            <person name="Koren S."/>
            <person name="Bechman K.B."/>
            <person name="Herman A."/>
            <person name="Abrahante J.E."/>
            <person name="Garbe J."/>
        </authorList>
    </citation>
    <scope>NUCLEOTIDE SEQUENCE</scope>
    <source>
        <strain evidence="1">Duluth1</strain>
        <tissue evidence="1">Whole animal</tissue>
    </source>
</reference>
<evidence type="ECO:0000313" key="2">
    <source>
        <dbReference type="Proteomes" id="UP000828390"/>
    </source>
</evidence>
<accession>A0A9D4EUL6</accession>
<dbReference type="AlphaFoldDB" id="A0A9D4EUL6"/>
<protein>
    <submittedName>
        <fullName evidence="1">Uncharacterized protein</fullName>
    </submittedName>
</protein>
<dbReference type="InterPro" id="IPR027417">
    <property type="entry name" value="P-loop_NTPase"/>
</dbReference>
<dbReference type="Proteomes" id="UP000828390">
    <property type="component" value="Unassembled WGS sequence"/>
</dbReference>